<dbReference type="GO" id="GO:0000981">
    <property type="term" value="F:DNA-binding transcription factor activity, RNA polymerase II-specific"/>
    <property type="evidence" value="ECO:0007669"/>
    <property type="project" value="UniProtKB-UniRule"/>
</dbReference>
<feature type="region of interest" description="Disordered" evidence="11">
    <location>
        <begin position="20"/>
        <end position="41"/>
    </location>
</feature>
<name>A0A2I0XGP6_9ASPA</name>
<dbReference type="PROSITE" id="PS00027">
    <property type="entry name" value="HOMEOBOX_1"/>
    <property type="match status" value="1"/>
</dbReference>
<evidence type="ECO:0000256" key="6">
    <source>
        <dbReference type="ARBA" id="ARBA00023242"/>
    </source>
</evidence>
<dbReference type="PANTHER" id="PTHR24326:SF527">
    <property type="entry name" value="HOMEOBOX-LEUCINE ZIPPER PROTEIN ATHB-40"/>
    <property type="match status" value="1"/>
</dbReference>
<dbReference type="Pfam" id="PF00046">
    <property type="entry name" value="Homeodomain"/>
    <property type="match status" value="1"/>
</dbReference>
<keyword evidence="5 10" id="KW-0804">Transcription</keyword>
<dbReference type="OrthoDB" id="6159439at2759"/>
<dbReference type="SUPFAM" id="SSF46689">
    <property type="entry name" value="Homeodomain-like"/>
    <property type="match status" value="1"/>
</dbReference>
<comment type="subcellular location">
    <subcellularLocation>
        <location evidence="1 8 9">Nucleus</location>
    </subcellularLocation>
</comment>
<dbReference type="InterPro" id="IPR017970">
    <property type="entry name" value="Homeobox_CS"/>
</dbReference>
<keyword evidence="14" id="KW-1185">Reference proteome</keyword>
<reference evidence="13 14" key="2">
    <citation type="journal article" date="2017" name="Nature">
        <title>The Apostasia genome and the evolution of orchids.</title>
        <authorList>
            <person name="Zhang G.Q."/>
            <person name="Liu K.W."/>
            <person name="Li Z."/>
            <person name="Lohaus R."/>
            <person name="Hsiao Y.Y."/>
            <person name="Niu S.C."/>
            <person name="Wang J.Y."/>
            <person name="Lin Y.C."/>
            <person name="Xu Q."/>
            <person name="Chen L.J."/>
            <person name="Yoshida K."/>
            <person name="Fujiwara S."/>
            <person name="Wang Z.W."/>
            <person name="Zhang Y.Q."/>
            <person name="Mitsuda N."/>
            <person name="Wang M."/>
            <person name="Liu G.H."/>
            <person name="Pecoraro L."/>
            <person name="Huang H.X."/>
            <person name="Xiao X.J."/>
            <person name="Lin M."/>
            <person name="Wu X.Y."/>
            <person name="Wu W.L."/>
            <person name="Chen Y.Y."/>
            <person name="Chang S.B."/>
            <person name="Sakamoto S."/>
            <person name="Ohme-Takagi M."/>
            <person name="Yagi M."/>
            <person name="Zeng S.J."/>
            <person name="Shen C.Y."/>
            <person name="Yeh C.M."/>
            <person name="Luo Y.B."/>
            <person name="Tsai W.C."/>
            <person name="Van de Peer Y."/>
            <person name="Liu Z.J."/>
        </authorList>
    </citation>
    <scope>NUCLEOTIDE SEQUENCE [LARGE SCALE GENOMIC DNA]</scope>
    <source>
        <tissue evidence="13">The whole plant</tissue>
    </source>
</reference>
<dbReference type="CDD" id="cd00086">
    <property type="entry name" value="homeodomain"/>
    <property type="match status" value="1"/>
</dbReference>
<protein>
    <recommendedName>
        <fullName evidence="10">Homeobox-leucine zipper protein</fullName>
    </recommendedName>
    <alternativeName>
        <fullName evidence="10">HD-ZIP protein</fullName>
    </alternativeName>
    <alternativeName>
        <fullName evidence="10">Homeodomain transcription factor</fullName>
    </alternativeName>
</protein>
<accession>A0A2I0XGP6</accession>
<dbReference type="InterPro" id="IPR001356">
    <property type="entry name" value="HD"/>
</dbReference>
<feature type="DNA-binding region" description="Homeobox" evidence="8">
    <location>
        <begin position="58"/>
        <end position="112"/>
    </location>
</feature>
<comment type="similarity">
    <text evidence="7 10">Belongs to the HD-ZIP homeobox family. Class I subfamily.</text>
</comment>
<evidence type="ECO:0000256" key="9">
    <source>
        <dbReference type="RuleBase" id="RU000682"/>
    </source>
</evidence>
<dbReference type="PRINTS" id="PR00031">
    <property type="entry name" value="HTHREPRESSR"/>
</dbReference>
<dbReference type="InterPro" id="IPR045224">
    <property type="entry name" value="HDZip_class_I_plant"/>
</dbReference>
<evidence type="ECO:0000259" key="12">
    <source>
        <dbReference type="PROSITE" id="PS50071"/>
    </source>
</evidence>
<dbReference type="PROSITE" id="PS50071">
    <property type="entry name" value="HOMEOBOX_2"/>
    <property type="match status" value="1"/>
</dbReference>
<evidence type="ECO:0000256" key="7">
    <source>
        <dbReference type="ARBA" id="ARBA00025748"/>
    </source>
</evidence>
<comment type="function">
    <text evidence="10">Transcription factor.</text>
</comment>
<evidence type="ECO:0000256" key="1">
    <source>
        <dbReference type="ARBA" id="ARBA00004123"/>
    </source>
</evidence>
<evidence type="ECO:0000256" key="11">
    <source>
        <dbReference type="SAM" id="MobiDB-lite"/>
    </source>
</evidence>
<keyword evidence="3 8" id="KW-0238">DNA-binding</keyword>
<evidence type="ECO:0000313" key="14">
    <source>
        <dbReference type="Proteomes" id="UP000233837"/>
    </source>
</evidence>
<dbReference type="GO" id="GO:0045893">
    <property type="term" value="P:positive regulation of DNA-templated transcription"/>
    <property type="evidence" value="ECO:0007669"/>
    <property type="project" value="TreeGrafter"/>
</dbReference>
<dbReference type="InterPro" id="IPR000047">
    <property type="entry name" value="HTH_motif"/>
</dbReference>
<organism evidence="13 14">
    <name type="scientific">Dendrobium catenatum</name>
    <dbReference type="NCBI Taxonomy" id="906689"/>
    <lineage>
        <taxon>Eukaryota</taxon>
        <taxon>Viridiplantae</taxon>
        <taxon>Streptophyta</taxon>
        <taxon>Embryophyta</taxon>
        <taxon>Tracheophyta</taxon>
        <taxon>Spermatophyta</taxon>
        <taxon>Magnoliopsida</taxon>
        <taxon>Liliopsida</taxon>
        <taxon>Asparagales</taxon>
        <taxon>Orchidaceae</taxon>
        <taxon>Epidendroideae</taxon>
        <taxon>Malaxideae</taxon>
        <taxon>Dendrobiinae</taxon>
        <taxon>Dendrobium</taxon>
    </lineage>
</organism>
<dbReference type="GO" id="GO:0043565">
    <property type="term" value="F:sequence-specific DNA binding"/>
    <property type="evidence" value="ECO:0007669"/>
    <property type="project" value="TreeGrafter"/>
</dbReference>
<dbReference type="Gene3D" id="1.10.10.60">
    <property type="entry name" value="Homeodomain-like"/>
    <property type="match status" value="1"/>
</dbReference>
<evidence type="ECO:0000313" key="13">
    <source>
        <dbReference type="EMBL" id="PKU87078.1"/>
    </source>
</evidence>
<feature type="domain" description="Homeobox" evidence="12">
    <location>
        <begin position="56"/>
        <end position="111"/>
    </location>
</feature>
<dbReference type="PANTHER" id="PTHR24326">
    <property type="entry name" value="HOMEOBOX-LEUCINE ZIPPER PROTEIN"/>
    <property type="match status" value="1"/>
</dbReference>
<reference evidence="13 14" key="1">
    <citation type="journal article" date="2016" name="Sci. Rep.">
        <title>The Dendrobium catenatum Lindl. genome sequence provides insights into polysaccharide synthase, floral development and adaptive evolution.</title>
        <authorList>
            <person name="Zhang G.Q."/>
            <person name="Xu Q."/>
            <person name="Bian C."/>
            <person name="Tsai W.C."/>
            <person name="Yeh C.M."/>
            <person name="Liu K.W."/>
            <person name="Yoshida K."/>
            <person name="Zhang L.S."/>
            <person name="Chang S.B."/>
            <person name="Chen F."/>
            <person name="Shi Y."/>
            <person name="Su Y.Y."/>
            <person name="Zhang Y.Q."/>
            <person name="Chen L.J."/>
            <person name="Yin Y."/>
            <person name="Lin M."/>
            <person name="Huang H."/>
            <person name="Deng H."/>
            <person name="Wang Z.W."/>
            <person name="Zhu S.L."/>
            <person name="Zhao X."/>
            <person name="Deng C."/>
            <person name="Niu S.C."/>
            <person name="Huang J."/>
            <person name="Wang M."/>
            <person name="Liu G.H."/>
            <person name="Yang H.J."/>
            <person name="Xiao X.J."/>
            <person name="Hsiao Y.Y."/>
            <person name="Wu W.L."/>
            <person name="Chen Y.Y."/>
            <person name="Mitsuda N."/>
            <person name="Ohme-Takagi M."/>
            <person name="Luo Y.B."/>
            <person name="Van de Peer Y."/>
            <person name="Liu Z.J."/>
        </authorList>
    </citation>
    <scope>NUCLEOTIDE SEQUENCE [LARGE SCALE GENOMIC DNA]</scope>
    <source>
        <tissue evidence="13">The whole plant</tissue>
    </source>
</reference>
<gene>
    <name evidence="13" type="primary">HOX14</name>
    <name evidence="13" type="ORF">MA16_Dca006486</name>
</gene>
<dbReference type="EMBL" id="KZ501893">
    <property type="protein sequence ID" value="PKU87078.1"/>
    <property type="molecule type" value="Genomic_DNA"/>
</dbReference>
<evidence type="ECO:0000256" key="3">
    <source>
        <dbReference type="ARBA" id="ARBA00023125"/>
    </source>
</evidence>
<keyword evidence="4 8" id="KW-0371">Homeobox</keyword>
<dbReference type="FunFam" id="1.10.10.60:FF:000241">
    <property type="entry name" value="homeobox-leucine zipper protein ATHB-40"/>
    <property type="match status" value="1"/>
</dbReference>
<proteinExistence type="inferred from homology"/>
<evidence type="ECO:0000256" key="10">
    <source>
        <dbReference type="RuleBase" id="RU369038"/>
    </source>
</evidence>
<evidence type="ECO:0000256" key="5">
    <source>
        <dbReference type="ARBA" id="ARBA00023163"/>
    </source>
</evidence>
<dbReference type="GO" id="GO:0009725">
    <property type="term" value="P:response to hormone"/>
    <property type="evidence" value="ECO:0007669"/>
    <property type="project" value="UniProtKB-ARBA"/>
</dbReference>
<keyword evidence="2 10" id="KW-0805">Transcription regulation</keyword>
<sequence>MEDAMKSMEEEDSLFSSIVSSGFYPPMQQEESKVRRPRKKAKDVIDGEAEVCVEGKKRRLSDEQVRFLEMNFGMERKLESCRKINLASEIGLEPKQVAVWFQNRRARWKSKQLEEEYIHLKSSHDAVMIEKCRLENEILNLKDKLVQSEEEIRRLSSPSAASELTGVGSPISPLTMTTYFGEFGMEEENGIMHMSPYSDNYSYRMEMTEEPSLWDGMTNQ</sequence>
<evidence type="ECO:0000256" key="4">
    <source>
        <dbReference type="ARBA" id="ARBA00023155"/>
    </source>
</evidence>
<dbReference type="InterPro" id="IPR009057">
    <property type="entry name" value="Homeodomain-like_sf"/>
</dbReference>
<keyword evidence="6 8" id="KW-0539">Nucleus</keyword>
<evidence type="ECO:0000256" key="8">
    <source>
        <dbReference type="PROSITE-ProRule" id="PRU00108"/>
    </source>
</evidence>
<dbReference type="GO" id="GO:0005634">
    <property type="term" value="C:nucleus"/>
    <property type="evidence" value="ECO:0007669"/>
    <property type="project" value="UniProtKB-SubCell"/>
</dbReference>
<evidence type="ECO:0000256" key="2">
    <source>
        <dbReference type="ARBA" id="ARBA00023015"/>
    </source>
</evidence>
<dbReference type="SMART" id="SM00389">
    <property type="entry name" value="HOX"/>
    <property type="match status" value="1"/>
</dbReference>
<dbReference type="AlphaFoldDB" id="A0A2I0XGP6"/>
<dbReference type="Proteomes" id="UP000233837">
    <property type="component" value="Unassembled WGS sequence"/>
</dbReference>